<protein>
    <submittedName>
        <fullName evidence="2">Uncharacterized protein</fullName>
    </submittedName>
</protein>
<proteinExistence type="predicted"/>
<feature type="compositionally biased region" description="Low complexity" evidence="1">
    <location>
        <begin position="62"/>
        <end position="97"/>
    </location>
</feature>
<organism evidence="2">
    <name type="scientific">uncultured Actinomycetospora sp</name>
    <dbReference type="NCBI Taxonomy" id="1135996"/>
    <lineage>
        <taxon>Bacteria</taxon>
        <taxon>Bacillati</taxon>
        <taxon>Actinomycetota</taxon>
        <taxon>Actinomycetes</taxon>
        <taxon>Pseudonocardiales</taxon>
        <taxon>Pseudonocardiaceae</taxon>
        <taxon>Actinomycetospora</taxon>
        <taxon>environmental samples</taxon>
    </lineage>
</organism>
<feature type="non-terminal residue" evidence="2">
    <location>
        <position position="97"/>
    </location>
</feature>
<dbReference type="AlphaFoldDB" id="A0A6J4I0C5"/>
<name>A0A6J4I0C5_9PSEU</name>
<accession>A0A6J4I0C5</accession>
<evidence type="ECO:0000256" key="1">
    <source>
        <dbReference type="SAM" id="MobiDB-lite"/>
    </source>
</evidence>
<dbReference type="EMBL" id="CADCTH010000183">
    <property type="protein sequence ID" value="CAA9238248.1"/>
    <property type="molecule type" value="Genomic_DNA"/>
</dbReference>
<evidence type="ECO:0000313" key="2">
    <source>
        <dbReference type="EMBL" id="CAA9238248.1"/>
    </source>
</evidence>
<feature type="region of interest" description="Disordered" evidence="1">
    <location>
        <begin position="1"/>
        <end position="97"/>
    </location>
</feature>
<feature type="compositionally biased region" description="Low complexity" evidence="1">
    <location>
        <begin position="9"/>
        <end position="26"/>
    </location>
</feature>
<sequence>CRRSSATPARTSWPRTRSATPSTRRCSLTRRSRTRAGRSTSCGSASSTRRRTPSIPTGTRWPTPRSTCCAPTPAATPTTAASPTWSASCPPAARSSA</sequence>
<feature type="compositionally biased region" description="Basic residues" evidence="1">
    <location>
        <begin position="27"/>
        <end position="36"/>
    </location>
</feature>
<feature type="non-terminal residue" evidence="2">
    <location>
        <position position="1"/>
    </location>
</feature>
<reference evidence="2" key="1">
    <citation type="submission" date="2020-02" db="EMBL/GenBank/DDBJ databases">
        <authorList>
            <person name="Meier V. D."/>
        </authorList>
    </citation>
    <scope>NUCLEOTIDE SEQUENCE</scope>
    <source>
        <strain evidence="2">AVDCRST_MAG54</strain>
    </source>
</reference>
<gene>
    <name evidence="2" type="ORF">AVDCRST_MAG54-1369</name>
</gene>